<sequence length="1168" mass="133496">MTFFMDLFLGLKSSFVKRVCSWFLNCEEEEVEEEEKMAKIIKTTTRKKEEIKNRDLVGWIFSWSIPDIINKTLYKDKVERIPETFSSTDEYLKSFINPLIEETHADLCSSMTSLSRAPICEVFDLKKSKHWDTTNHLYSISFKLAKEKGNEEGGGYEPQFGDLFALTDVKPNDPDDLNRPKRPYTLAVIQGIREFQFYFPIVSSKPIEFEKADDEEDKRVDKLYAVYLSNLTTNVRIWRALHPGKEAVNMNIIRNILKTDSNVEEECTLCTTARGEEAPAVYSRNTITLFGLDHSQRSAVLKCIATKECNHQNTLRLIWGPPGTGKTKTVASLLVNLRKMECRTLTCAPTNIAVLGVINRLMNLVRPTLELDTYGLGDIVLFGNGERMKIDDYEDLFDVFLDNRVSALVACLDPVSGWKGSMEAIIQLLENPEKLYQLYLKKEKHVDSDGREEQEDGGFKNIRSCGSQTKMEGMKGERSKTTERKALFQKVIAETVKDKIKRTQEKEASMKLKHSGKGKTVNDCKKTEVESSSSGIILWTFEEFVMKEFNKVRERLFVYLTSLYTHLPTYLIEWEVAETMIRVIDRLQTLGTLIHRITAANEGLREAFYGFGTARHRKTHFNELQMTRRECLEALKYLLKRIYLSKWIDCDVRTFCLSRATLIFCTVSSSAKLHTDSMTPLNMLIVDEAAQLKECESNIPLQLPGLRHAVLIGDGKQLPAMVQSKICEEADFGRSLFERLVKLGHRKHLLNVQYRMHPSISLFPNKMFYGSQIQDGPNVRAKSYKKRFLEGQMYGSYSFIDVIYGGEQLDARGSKKNIVEVYVVAEIIANLYKKSLESKQKLRVGCISPYKAQVFAIQDKLGKTYSTDIDSDFSVNVRSVDGFQGGEEDVIIISTVRCNGRGSVGFLENHQRSNVALTRARYSLWILGNSSTLINSGTIWKKLVMDSKARGCFYNANDDQNLVREMSYALLELKQFDKFLSMDSLLFKTAKWKVLFSKEFSQSFASNLNPEFRKEVISLLEKLASGWRHTQKDQILSKISGNSSSLLEVYEVKDGWKLVWTVDIQRENTVEIQVMKVWDILPSSKIPKLARGLDMVFGDYAMNIISRCKCQHLEGNLAVPMKWPVDQTRERLANQFAAMSLKDEGVRPSSSRRKRSPKKNGGRGGLHR</sequence>
<evidence type="ECO:0000313" key="2">
    <source>
        <dbReference type="Proteomes" id="UP001060085"/>
    </source>
</evidence>
<accession>A0ACC0CFT6</accession>
<name>A0ACC0CFT6_CATRO</name>
<protein>
    <submittedName>
        <fullName evidence="1">Uncharacterized protein</fullName>
    </submittedName>
</protein>
<organism evidence="1 2">
    <name type="scientific">Catharanthus roseus</name>
    <name type="common">Madagascar periwinkle</name>
    <name type="synonym">Vinca rosea</name>
    <dbReference type="NCBI Taxonomy" id="4058"/>
    <lineage>
        <taxon>Eukaryota</taxon>
        <taxon>Viridiplantae</taxon>
        <taxon>Streptophyta</taxon>
        <taxon>Embryophyta</taxon>
        <taxon>Tracheophyta</taxon>
        <taxon>Spermatophyta</taxon>
        <taxon>Magnoliopsida</taxon>
        <taxon>eudicotyledons</taxon>
        <taxon>Gunneridae</taxon>
        <taxon>Pentapetalae</taxon>
        <taxon>asterids</taxon>
        <taxon>lamiids</taxon>
        <taxon>Gentianales</taxon>
        <taxon>Apocynaceae</taxon>
        <taxon>Rauvolfioideae</taxon>
        <taxon>Vinceae</taxon>
        <taxon>Catharanthinae</taxon>
        <taxon>Catharanthus</taxon>
    </lineage>
</organism>
<keyword evidence="2" id="KW-1185">Reference proteome</keyword>
<comment type="caution">
    <text evidence="1">The sequence shown here is derived from an EMBL/GenBank/DDBJ whole genome shotgun (WGS) entry which is preliminary data.</text>
</comment>
<proteinExistence type="predicted"/>
<evidence type="ECO:0000313" key="1">
    <source>
        <dbReference type="EMBL" id="KAI5683827.1"/>
    </source>
</evidence>
<reference evidence="2" key="1">
    <citation type="journal article" date="2023" name="Nat. Plants">
        <title>Single-cell RNA sequencing provides a high-resolution roadmap for understanding the multicellular compartmentation of specialized metabolism.</title>
        <authorList>
            <person name="Sun S."/>
            <person name="Shen X."/>
            <person name="Li Y."/>
            <person name="Li Y."/>
            <person name="Wang S."/>
            <person name="Li R."/>
            <person name="Zhang H."/>
            <person name="Shen G."/>
            <person name="Guo B."/>
            <person name="Wei J."/>
            <person name="Xu J."/>
            <person name="St-Pierre B."/>
            <person name="Chen S."/>
            <person name="Sun C."/>
        </authorList>
    </citation>
    <scope>NUCLEOTIDE SEQUENCE [LARGE SCALE GENOMIC DNA]</scope>
</reference>
<dbReference type="EMBL" id="CM044701">
    <property type="protein sequence ID" value="KAI5683827.1"/>
    <property type="molecule type" value="Genomic_DNA"/>
</dbReference>
<gene>
    <name evidence="1" type="ORF">M9H77_05055</name>
</gene>
<dbReference type="Proteomes" id="UP001060085">
    <property type="component" value="Linkage Group LG01"/>
</dbReference>